<dbReference type="OrthoDB" id="3928876at2759"/>
<dbReference type="Pfam" id="PF16015">
    <property type="entry name" value="Promethin"/>
    <property type="match status" value="1"/>
</dbReference>
<dbReference type="EMBL" id="VCHE01000020">
    <property type="protein sequence ID" value="KAB2576925.1"/>
    <property type="molecule type" value="Genomic_DNA"/>
</dbReference>
<proteinExistence type="predicted"/>
<evidence type="ECO:0000313" key="3">
    <source>
        <dbReference type="EMBL" id="KAB2576925.1"/>
    </source>
</evidence>
<evidence type="ECO:0000256" key="1">
    <source>
        <dbReference type="SAM" id="MobiDB-lite"/>
    </source>
</evidence>
<keyword evidence="2" id="KW-0472">Membrane</keyword>
<comment type="caution">
    <text evidence="3">The sequence shown here is derived from an EMBL/GenBank/DDBJ whole genome shotgun (WGS) entry which is preliminary data.</text>
</comment>
<protein>
    <submittedName>
        <fullName evidence="3">Uncharacterized protein</fullName>
    </submittedName>
</protein>
<evidence type="ECO:0000313" key="4">
    <source>
        <dbReference type="Proteomes" id="UP000325902"/>
    </source>
</evidence>
<feature type="transmembrane region" description="Helical" evidence="2">
    <location>
        <begin position="49"/>
        <end position="72"/>
    </location>
</feature>
<organism evidence="3 4">
    <name type="scientific">Lasiodiplodia theobromae</name>
    <dbReference type="NCBI Taxonomy" id="45133"/>
    <lineage>
        <taxon>Eukaryota</taxon>
        <taxon>Fungi</taxon>
        <taxon>Dikarya</taxon>
        <taxon>Ascomycota</taxon>
        <taxon>Pezizomycotina</taxon>
        <taxon>Dothideomycetes</taxon>
        <taxon>Dothideomycetes incertae sedis</taxon>
        <taxon>Botryosphaeriales</taxon>
        <taxon>Botryosphaeriaceae</taxon>
        <taxon>Lasiodiplodia</taxon>
    </lineage>
</organism>
<keyword evidence="2" id="KW-0812">Transmembrane</keyword>
<dbReference type="Proteomes" id="UP000325902">
    <property type="component" value="Unassembled WGS sequence"/>
</dbReference>
<feature type="transmembrane region" description="Helical" evidence="2">
    <location>
        <begin position="109"/>
        <end position="130"/>
    </location>
</feature>
<keyword evidence="2" id="KW-1133">Transmembrane helix</keyword>
<keyword evidence="4" id="KW-1185">Reference proteome</keyword>
<gene>
    <name evidence="3" type="ORF">DBV05_g4389</name>
</gene>
<evidence type="ECO:0000256" key="2">
    <source>
        <dbReference type="SAM" id="Phobius"/>
    </source>
</evidence>
<name>A0A5N5DGM2_9PEZI</name>
<dbReference type="AlphaFoldDB" id="A0A5N5DGM2"/>
<sequence length="257" mass="26804">MAAILTTIQNLAGAVQGKAQNVLDGVFPPEKRAELFAKLQAFAVNNPKLSAFLLTNFALTGLPLIMFAVFTLTVFVFSLVAALLVALLVALLFTAFMVGVALLVMLPTIFLTTMGASFLFLWGLGGYYIMKWFNEGGDSPAPKGAAIGDKLNSLTGGRLDFLMNDARSQAYKNEANKKDDDGEKNANGSPKEKRQPRKINQAADVGNAKDQVEKTANTDGVKKRVGNTTGTATNAPGTATGAAGAANGAVGGATGLT</sequence>
<feature type="compositionally biased region" description="Basic and acidic residues" evidence="1">
    <location>
        <begin position="174"/>
        <end position="184"/>
    </location>
</feature>
<feature type="compositionally biased region" description="Low complexity" evidence="1">
    <location>
        <begin position="226"/>
        <end position="248"/>
    </location>
</feature>
<feature type="region of interest" description="Disordered" evidence="1">
    <location>
        <begin position="172"/>
        <end position="257"/>
    </location>
</feature>
<feature type="transmembrane region" description="Helical" evidence="2">
    <location>
        <begin position="79"/>
        <end position="103"/>
    </location>
</feature>
<accession>A0A5N5DGM2</accession>
<reference evidence="3 4" key="1">
    <citation type="journal article" date="2019" name="Sci. Rep.">
        <title>A multi-omics analysis of the grapevine pathogen Lasiodiplodia theobromae reveals that temperature affects the expression of virulence- and pathogenicity-related genes.</title>
        <authorList>
            <person name="Felix C."/>
            <person name="Meneses R."/>
            <person name="Goncalves M.F.M."/>
            <person name="Tilleman L."/>
            <person name="Duarte A.S."/>
            <person name="Jorrin-Novo J.V."/>
            <person name="Van de Peer Y."/>
            <person name="Deforce D."/>
            <person name="Van Nieuwerburgh F."/>
            <person name="Esteves A.C."/>
            <person name="Alves A."/>
        </authorList>
    </citation>
    <scope>NUCLEOTIDE SEQUENCE [LARGE SCALE GENOMIC DNA]</scope>
    <source>
        <strain evidence="3 4">LA-SOL3</strain>
    </source>
</reference>